<accession>A0ABS3VLM7</accession>
<evidence type="ECO:0008006" key="3">
    <source>
        <dbReference type="Google" id="ProtNLM"/>
    </source>
</evidence>
<comment type="caution">
    <text evidence="1">The sequence shown here is derived from an EMBL/GenBank/DDBJ whole genome shotgun (WGS) entry which is preliminary data.</text>
</comment>
<gene>
    <name evidence="1" type="ORF">GSF22_05095</name>
</gene>
<proteinExistence type="predicted"/>
<dbReference type="EMBL" id="WVUH01000023">
    <property type="protein sequence ID" value="MBO4205386.1"/>
    <property type="molecule type" value="Genomic_DNA"/>
</dbReference>
<dbReference type="RefSeq" id="WP_208811567.1">
    <property type="nucleotide sequence ID" value="NZ_WVUH01000023.1"/>
</dbReference>
<dbReference type="InterPro" id="IPR043519">
    <property type="entry name" value="NT_sf"/>
</dbReference>
<name>A0ABS3VLM7_MICEH</name>
<dbReference type="SUPFAM" id="SSF81301">
    <property type="entry name" value="Nucleotidyltransferase"/>
    <property type="match status" value="1"/>
</dbReference>
<sequence length="354" mass="38568">MVVTAAERRALAGQVAARLAGTPGVTDAFLTGSLLVGLGNRTSDVDLYLLGPDVAPGRHQVFAESVRIDVHRESTAGLAGTVDRVATASLRSDAGPAVVPDRDVVAALRLRAGKVVVDSGYLGTLRRRLREHDRVLRRLLLTRWLDAAHYGQEDLTGLLDDPSDADAATMVARLLLRTAGKAVAAACDDLFPGEKWVWRQLDRSAPAGFPLADFRRLLRVDPLADPAETGLPEVRRFAQTCLAAAATLGWHRVPLAYWPRWHPAAGPLHRLPELSVRAYVDGVVVTAPDSRRVRLSHAAALVWALCDGVDDRTLTQDTEHLARTHPVYRSLDRERTAGLLAGLLEARLVERKRH</sequence>
<dbReference type="Proteomes" id="UP000823521">
    <property type="component" value="Unassembled WGS sequence"/>
</dbReference>
<organism evidence="1 2">
    <name type="scientific">Micromonospora echinofusca</name>
    <dbReference type="NCBI Taxonomy" id="47858"/>
    <lineage>
        <taxon>Bacteria</taxon>
        <taxon>Bacillati</taxon>
        <taxon>Actinomycetota</taxon>
        <taxon>Actinomycetes</taxon>
        <taxon>Micromonosporales</taxon>
        <taxon>Micromonosporaceae</taxon>
        <taxon>Micromonospora</taxon>
    </lineage>
</organism>
<protein>
    <recommendedName>
        <fullName evidence="3">Nucleotidyltransferase domain-containing protein</fullName>
    </recommendedName>
</protein>
<keyword evidence="2" id="KW-1185">Reference proteome</keyword>
<evidence type="ECO:0000313" key="1">
    <source>
        <dbReference type="EMBL" id="MBO4205386.1"/>
    </source>
</evidence>
<evidence type="ECO:0000313" key="2">
    <source>
        <dbReference type="Proteomes" id="UP000823521"/>
    </source>
</evidence>
<reference evidence="1 2" key="1">
    <citation type="submission" date="2019-12" db="EMBL/GenBank/DDBJ databases">
        <title>Whole genome sequencing of endophytic Actinobacterium Micromonospora sp. MPMI6T.</title>
        <authorList>
            <person name="Evv R."/>
            <person name="Podile A.R."/>
        </authorList>
    </citation>
    <scope>NUCLEOTIDE SEQUENCE [LARGE SCALE GENOMIC DNA]</scope>
    <source>
        <strain evidence="1 2">MPMI6</strain>
    </source>
</reference>